<name>A0A4U8W4C5_9NOCA</name>
<dbReference type="EMBL" id="LR215973">
    <property type="protein sequence ID" value="VFA96278.1"/>
    <property type="molecule type" value="Genomic_DNA"/>
</dbReference>
<dbReference type="Proteomes" id="UP000290439">
    <property type="component" value="Chromosome"/>
</dbReference>
<accession>A0A4U8W4C5</accession>
<organism evidence="2 3">
    <name type="scientific">Nocardia cyriacigeorgica</name>
    <dbReference type="NCBI Taxonomy" id="135487"/>
    <lineage>
        <taxon>Bacteria</taxon>
        <taxon>Bacillati</taxon>
        <taxon>Actinomycetota</taxon>
        <taxon>Actinomycetes</taxon>
        <taxon>Mycobacteriales</taxon>
        <taxon>Nocardiaceae</taxon>
        <taxon>Nocardia</taxon>
    </lineage>
</organism>
<dbReference type="AlphaFoldDB" id="A0A4U8W4C5"/>
<evidence type="ECO:0000256" key="1">
    <source>
        <dbReference type="SAM" id="MobiDB-lite"/>
    </source>
</evidence>
<evidence type="ECO:0000313" key="3">
    <source>
        <dbReference type="Proteomes" id="UP000290439"/>
    </source>
</evidence>
<protein>
    <submittedName>
        <fullName evidence="2">Uncharacterized protein</fullName>
    </submittedName>
</protein>
<evidence type="ECO:0000313" key="2">
    <source>
        <dbReference type="EMBL" id="VFA96278.1"/>
    </source>
</evidence>
<feature type="region of interest" description="Disordered" evidence="1">
    <location>
        <begin position="283"/>
        <end position="307"/>
    </location>
</feature>
<gene>
    <name evidence="2" type="ORF">NCTC10797_00027</name>
</gene>
<proteinExistence type="predicted"/>
<sequence>MSEPWQSVEDWHGQLLRNIHILSAQHTRLITTSVRPVGDQEPDVEQQRAHTDAVNAVEGLLEQTEQTALSAGVPAWWIADMRELGARGARPAPAPEPGSQTPVSVVPVRDAVSQQFYVEMLSVDLWHLERMASLAAARADRIATGRWSITTDPDAEGRFAEAMTRRWERANVLARVAELTDSEAESLWGAGADGVRRFHASTLNTSTEATLAQSWGDYAHSTPDLAIPPYVLADHDAGGQASTPTAPTPQEMIAAASAALRSTFIDNAITAATHDHAAIAPEAGAENWDTSTDVDPDPVNHDSGPGP</sequence>
<reference evidence="2 3" key="1">
    <citation type="submission" date="2019-02" db="EMBL/GenBank/DDBJ databases">
        <authorList>
            <consortium name="Pathogen Informatics"/>
        </authorList>
    </citation>
    <scope>NUCLEOTIDE SEQUENCE [LARGE SCALE GENOMIC DNA]</scope>
    <source>
        <strain evidence="2 3">3012STDY6756504</strain>
    </source>
</reference>